<dbReference type="EMBL" id="GBRH01200084">
    <property type="protein sequence ID" value="JAD97811.1"/>
    <property type="molecule type" value="Transcribed_RNA"/>
</dbReference>
<reference evidence="1" key="1">
    <citation type="submission" date="2014-09" db="EMBL/GenBank/DDBJ databases">
        <authorList>
            <person name="Magalhaes I.L.F."/>
            <person name="Oliveira U."/>
            <person name="Santos F.R."/>
            <person name="Vidigal T.H.D.A."/>
            <person name="Brescovit A.D."/>
            <person name="Santos A.J."/>
        </authorList>
    </citation>
    <scope>NUCLEOTIDE SEQUENCE</scope>
    <source>
        <tissue evidence="1">Shoot tissue taken approximately 20 cm above the soil surface</tissue>
    </source>
</reference>
<protein>
    <submittedName>
        <fullName evidence="1">Uncharacterized protein</fullName>
    </submittedName>
</protein>
<proteinExistence type="predicted"/>
<evidence type="ECO:0000313" key="1">
    <source>
        <dbReference type="EMBL" id="JAD97811.1"/>
    </source>
</evidence>
<reference evidence="1" key="2">
    <citation type="journal article" date="2015" name="Data Brief">
        <title>Shoot transcriptome of the giant reed, Arundo donax.</title>
        <authorList>
            <person name="Barrero R.A."/>
            <person name="Guerrero F.D."/>
            <person name="Moolhuijzen P."/>
            <person name="Goolsby J.A."/>
            <person name="Tidwell J."/>
            <person name="Bellgard S.E."/>
            <person name="Bellgard M.I."/>
        </authorList>
    </citation>
    <scope>NUCLEOTIDE SEQUENCE</scope>
    <source>
        <tissue evidence="1">Shoot tissue taken approximately 20 cm above the soil surface</tissue>
    </source>
</reference>
<accession>A0A0A9ECL8</accession>
<sequence length="15" mass="1998">MSYFIEFFCWYVYIS</sequence>
<organism evidence="1">
    <name type="scientific">Arundo donax</name>
    <name type="common">Giant reed</name>
    <name type="synonym">Donax arundinaceus</name>
    <dbReference type="NCBI Taxonomy" id="35708"/>
    <lineage>
        <taxon>Eukaryota</taxon>
        <taxon>Viridiplantae</taxon>
        <taxon>Streptophyta</taxon>
        <taxon>Embryophyta</taxon>
        <taxon>Tracheophyta</taxon>
        <taxon>Spermatophyta</taxon>
        <taxon>Magnoliopsida</taxon>
        <taxon>Liliopsida</taxon>
        <taxon>Poales</taxon>
        <taxon>Poaceae</taxon>
        <taxon>PACMAD clade</taxon>
        <taxon>Arundinoideae</taxon>
        <taxon>Arundineae</taxon>
        <taxon>Arundo</taxon>
    </lineage>
</organism>
<name>A0A0A9ECL8_ARUDO</name>